<name>A0A931IZM0_9BURK</name>
<dbReference type="CDD" id="cd04301">
    <property type="entry name" value="NAT_SF"/>
    <property type="match status" value="1"/>
</dbReference>
<dbReference type="Pfam" id="PF00583">
    <property type="entry name" value="Acetyltransf_1"/>
    <property type="match status" value="1"/>
</dbReference>
<dbReference type="SUPFAM" id="SSF55729">
    <property type="entry name" value="Acyl-CoA N-acyltransferases (Nat)"/>
    <property type="match status" value="1"/>
</dbReference>
<dbReference type="Gene3D" id="3.40.630.30">
    <property type="match status" value="1"/>
</dbReference>
<accession>A0A931IZM0</accession>
<organism evidence="2 3">
    <name type="scientific">Inhella proteolytica</name>
    <dbReference type="NCBI Taxonomy" id="2795029"/>
    <lineage>
        <taxon>Bacteria</taxon>
        <taxon>Pseudomonadati</taxon>
        <taxon>Pseudomonadota</taxon>
        <taxon>Betaproteobacteria</taxon>
        <taxon>Burkholderiales</taxon>
        <taxon>Sphaerotilaceae</taxon>
        <taxon>Inhella</taxon>
    </lineage>
</organism>
<dbReference type="InterPro" id="IPR016181">
    <property type="entry name" value="Acyl_CoA_acyltransferase"/>
</dbReference>
<dbReference type="GO" id="GO:0016747">
    <property type="term" value="F:acyltransferase activity, transferring groups other than amino-acyl groups"/>
    <property type="evidence" value="ECO:0007669"/>
    <property type="project" value="InterPro"/>
</dbReference>
<comment type="caution">
    <text evidence="2">The sequence shown here is derived from an EMBL/GenBank/DDBJ whole genome shotgun (WGS) entry which is preliminary data.</text>
</comment>
<evidence type="ECO:0000313" key="2">
    <source>
        <dbReference type="EMBL" id="MBH9575651.1"/>
    </source>
</evidence>
<dbReference type="AlphaFoldDB" id="A0A931IZM0"/>
<dbReference type="RefSeq" id="WP_198109253.1">
    <property type="nucleotide sequence ID" value="NZ_JAEDAK010000001.1"/>
</dbReference>
<feature type="domain" description="N-acetyltransferase" evidence="1">
    <location>
        <begin position="25"/>
        <end position="187"/>
    </location>
</feature>
<gene>
    <name evidence="2" type="ORF">I7X39_01910</name>
</gene>
<protein>
    <submittedName>
        <fullName evidence="2">GNAT family N-acetyltransferase</fullName>
    </submittedName>
</protein>
<dbReference type="PROSITE" id="PS51186">
    <property type="entry name" value="GNAT"/>
    <property type="match status" value="1"/>
</dbReference>
<evidence type="ECO:0000259" key="1">
    <source>
        <dbReference type="PROSITE" id="PS51186"/>
    </source>
</evidence>
<evidence type="ECO:0000313" key="3">
    <source>
        <dbReference type="Proteomes" id="UP000613266"/>
    </source>
</evidence>
<dbReference type="EMBL" id="JAEDAK010000001">
    <property type="protein sequence ID" value="MBH9575651.1"/>
    <property type="molecule type" value="Genomic_DNA"/>
</dbReference>
<proteinExistence type="predicted"/>
<reference evidence="2" key="1">
    <citation type="submission" date="2020-12" db="EMBL/GenBank/DDBJ databases">
        <title>The genome sequence of Inhella sp. 1Y17.</title>
        <authorList>
            <person name="Liu Y."/>
        </authorList>
    </citation>
    <scope>NUCLEOTIDE SEQUENCE</scope>
    <source>
        <strain evidence="2">1Y17</strain>
    </source>
</reference>
<dbReference type="InterPro" id="IPR000182">
    <property type="entry name" value="GNAT_dom"/>
</dbReference>
<sequence>MNETFSPPDWVVRTKSLAGPGWFGVPIDAADADELQRFLEANPDYSRLVAGRDWLPGEALSELTERPPADWPQGPVHQLAVLDAESGAWRGYLNWVEDLLAPGVWHIGLFLIDARSHGSGLATQVFDAWAAHAQAHGARWLRLGVVVGNARAEAFWRRQGYQDVRLREGIPMGLLSQQVRVMVRPLGSADLASYLQAVPRDRPDAP</sequence>
<dbReference type="Proteomes" id="UP000613266">
    <property type="component" value="Unassembled WGS sequence"/>
</dbReference>
<keyword evidence="3" id="KW-1185">Reference proteome</keyword>